<dbReference type="Proteomes" id="UP000712673">
    <property type="component" value="Unassembled WGS sequence"/>
</dbReference>
<dbReference type="SUPFAM" id="SSF52540">
    <property type="entry name" value="P-loop containing nucleoside triphosphate hydrolases"/>
    <property type="match status" value="1"/>
</dbReference>
<dbReference type="GO" id="GO:0043138">
    <property type="term" value="F:3'-5' DNA helicase activity"/>
    <property type="evidence" value="ECO:0007669"/>
    <property type="project" value="TreeGrafter"/>
</dbReference>
<reference evidence="2" key="1">
    <citation type="submission" date="2019-03" db="EMBL/GenBank/DDBJ databases">
        <title>Lake Tanganyika Metagenome-Assembled Genomes (MAGs).</title>
        <authorList>
            <person name="Tran P."/>
        </authorList>
    </citation>
    <scope>NUCLEOTIDE SEQUENCE</scope>
    <source>
        <strain evidence="2">K_DeepCast_65m_m2_066</strain>
    </source>
</reference>
<dbReference type="EMBL" id="VGLS01000213">
    <property type="protein sequence ID" value="MBM3223867.1"/>
    <property type="molecule type" value="Genomic_DNA"/>
</dbReference>
<dbReference type="PANTHER" id="PTHR47957">
    <property type="entry name" value="ATP-DEPENDENT HELICASE HRQ1"/>
    <property type="match status" value="1"/>
</dbReference>
<dbReference type="Pfam" id="PF09369">
    <property type="entry name" value="MZB"/>
    <property type="match status" value="1"/>
</dbReference>
<dbReference type="InterPro" id="IPR018973">
    <property type="entry name" value="MZB"/>
</dbReference>
<evidence type="ECO:0000313" key="3">
    <source>
        <dbReference type="Proteomes" id="UP000712673"/>
    </source>
</evidence>
<evidence type="ECO:0000259" key="1">
    <source>
        <dbReference type="Pfam" id="PF09369"/>
    </source>
</evidence>
<protein>
    <submittedName>
        <fullName evidence="2">DUF1998 domain-containing protein</fullName>
    </submittedName>
</protein>
<dbReference type="AlphaFoldDB" id="A0A937W224"/>
<feature type="domain" description="MrfA-like Zn-binding" evidence="1">
    <location>
        <begin position="463"/>
        <end position="538"/>
    </location>
</feature>
<comment type="caution">
    <text evidence="2">The sequence shown here is derived from an EMBL/GenBank/DDBJ whole genome shotgun (WGS) entry which is preliminary data.</text>
</comment>
<sequence>GTERRTIKQAVPHLVLTTPEMLHAGILAYHGGWRAFFQELRYVILPDVHLYVDALGAHMAHLCRRLQRLASHYGAQPQYLLTSAPLAQMENLVRELTAHTCAVVSGNGRAVSLQHRLILQSQGNPVELCRTLMVWHQEAGLPSVVLAPERLVGRLREAGIPQVFSHQTPFSTVQTVAAQSLICFGVPGSLSALHEYLAWLARGVLPSLSCLLLTGDTPLERYLLRYPAVYEMPWQQQLAWYPSNPDVARYHLHCAAAELALAPGERYSGIHGVGELIHQLAEAQTITRHATAGTWVAAARGPHRRATLRAYEAPIALVHALNGRLLSRWAPERVFRDTFPGAVYIDEHGAWQVEQVSAERRRVLVQPTSVDYLTRGRVQTTVTTRTMAASVSKEHWRITYGACVYSETRTAYERLDPHTQVCRSVHVLPSQQRQIATQGVWLSGIETTSLAPHATREAWHALVHAVLAALPLVLLGDTGQLQGGVWSEGAGIEALFFDTQPGGNAVSALLYHDHERLLRLALQLLAPCTCVNGCVQCVGTQRCTTCRADGAIQRQAGVALLQALLGETVPTWASVSTAKLSVPAPPAHHLYLVLSTQKSAEEVGGWQHKHLLRLGVAVTYDTQAQRYRVYSEETVGDLLASLRAADLVLGFNTRDFDYQVLQPYADVPLASLPTLAILDEVHQALGFRLSLSHLVQATLDLARGDESVQTLQWYQEGDRERIVKQCRRDLDLLKALVRYGSDTGTLWYRDHSGVRTAVPVDWQRLQRDG</sequence>
<name>A0A937W224_UNCTE</name>
<proteinExistence type="predicted"/>
<dbReference type="GO" id="GO:0036297">
    <property type="term" value="P:interstrand cross-link repair"/>
    <property type="evidence" value="ECO:0007669"/>
    <property type="project" value="TreeGrafter"/>
</dbReference>
<accession>A0A937W224</accession>
<dbReference type="InterPro" id="IPR027417">
    <property type="entry name" value="P-loop_NTPase"/>
</dbReference>
<dbReference type="GO" id="GO:0006289">
    <property type="term" value="P:nucleotide-excision repair"/>
    <property type="evidence" value="ECO:0007669"/>
    <property type="project" value="TreeGrafter"/>
</dbReference>
<dbReference type="SUPFAM" id="SSF53098">
    <property type="entry name" value="Ribonuclease H-like"/>
    <property type="match status" value="1"/>
</dbReference>
<evidence type="ECO:0000313" key="2">
    <source>
        <dbReference type="EMBL" id="MBM3223867.1"/>
    </source>
</evidence>
<feature type="non-terminal residue" evidence="2">
    <location>
        <position position="1"/>
    </location>
</feature>
<dbReference type="InterPro" id="IPR012337">
    <property type="entry name" value="RNaseH-like_sf"/>
</dbReference>
<organism evidence="2 3">
    <name type="scientific">Tectimicrobiota bacterium</name>
    <dbReference type="NCBI Taxonomy" id="2528274"/>
    <lineage>
        <taxon>Bacteria</taxon>
        <taxon>Pseudomonadati</taxon>
        <taxon>Nitrospinota/Tectimicrobiota group</taxon>
        <taxon>Candidatus Tectimicrobiota</taxon>
    </lineage>
</organism>
<dbReference type="Gene3D" id="3.40.50.300">
    <property type="entry name" value="P-loop containing nucleotide triphosphate hydrolases"/>
    <property type="match status" value="1"/>
</dbReference>
<gene>
    <name evidence="2" type="ORF">FJZ47_08715</name>
</gene>
<dbReference type="PANTHER" id="PTHR47957:SF3">
    <property type="entry name" value="ATP-DEPENDENT HELICASE HRQ1"/>
    <property type="match status" value="1"/>
</dbReference>